<protein>
    <recommendedName>
        <fullName evidence="6">Beta-xylanase</fullName>
        <ecNumber evidence="6">3.2.1.8</ecNumber>
    </recommendedName>
</protein>
<dbReference type="InterPro" id="IPR017853">
    <property type="entry name" value="GH"/>
</dbReference>
<feature type="domain" description="GH10" evidence="7">
    <location>
        <begin position="25"/>
        <end position="372"/>
    </location>
</feature>
<organism evidence="8 9">
    <name type="scientific">Marinoscillum luteum</name>
    <dbReference type="NCBI Taxonomy" id="861051"/>
    <lineage>
        <taxon>Bacteria</taxon>
        <taxon>Pseudomonadati</taxon>
        <taxon>Bacteroidota</taxon>
        <taxon>Cytophagia</taxon>
        <taxon>Cytophagales</taxon>
        <taxon>Reichenbachiellaceae</taxon>
        <taxon>Marinoscillum</taxon>
    </lineage>
</organism>
<dbReference type="RefSeq" id="WP_395419140.1">
    <property type="nucleotide sequence ID" value="NZ_JBIPKE010000020.1"/>
</dbReference>
<evidence type="ECO:0000256" key="5">
    <source>
        <dbReference type="PROSITE-ProRule" id="PRU10061"/>
    </source>
</evidence>
<evidence type="ECO:0000256" key="2">
    <source>
        <dbReference type="ARBA" id="ARBA00023277"/>
    </source>
</evidence>
<dbReference type="InterPro" id="IPR044846">
    <property type="entry name" value="GH10"/>
</dbReference>
<dbReference type="Gene3D" id="3.20.20.80">
    <property type="entry name" value="Glycosidases"/>
    <property type="match status" value="1"/>
</dbReference>
<comment type="caution">
    <text evidence="8">The sequence shown here is derived from an EMBL/GenBank/DDBJ whole genome shotgun (WGS) entry which is preliminary data.</text>
</comment>
<gene>
    <name evidence="8" type="ORF">ACHKAR_19965</name>
</gene>
<evidence type="ECO:0000256" key="1">
    <source>
        <dbReference type="ARBA" id="ARBA00022801"/>
    </source>
</evidence>
<keyword evidence="3 6" id="KW-0326">Glycosidase</keyword>
<dbReference type="SUPFAM" id="SSF51445">
    <property type="entry name" value="(Trans)glycosidases"/>
    <property type="match status" value="1"/>
</dbReference>
<accession>A0ABW7NDV7</accession>
<reference evidence="8 9" key="1">
    <citation type="journal article" date="2013" name="Int. J. Syst. Evol. Microbiol.">
        <title>Marinoscillum luteum sp. nov., isolated from marine sediment.</title>
        <authorList>
            <person name="Cha I.T."/>
            <person name="Park S.J."/>
            <person name="Kim S.J."/>
            <person name="Kim J.G."/>
            <person name="Jung M.Y."/>
            <person name="Shin K.S."/>
            <person name="Kwon K.K."/>
            <person name="Yang S.H."/>
            <person name="Seo Y.S."/>
            <person name="Rhee S.K."/>
        </authorList>
    </citation>
    <scope>NUCLEOTIDE SEQUENCE [LARGE SCALE GENOMIC DNA]</scope>
    <source>
        <strain evidence="8 9">KCTC 23939</strain>
    </source>
</reference>
<keyword evidence="9" id="KW-1185">Reference proteome</keyword>
<keyword evidence="4 6" id="KW-0624">Polysaccharide degradation</keyword>
<dbReference type="PROSITE" id="PS51257">
    <property type="entry name" value="PROKAR_LIPOPROTEIN"/>
    <property type="match status" value="1"/>
</dbReference>
<evidence type="ECO:0000256" key="3">
    <source>
        <dbReference type="ARBA" id="ARBA00023295"/>
    </source>
</evidence>
<dbReference type="Pfam" id="PF00331">
    <property type="entry name" value="Glyco_hydro_10"/>
    <property type="match status" value="1"/>
</dbReference>
<dbReference type="PRINTS" id="PR00134">
    <property type="entry name" value="GLHYDRLASE10"/>
</dbReference>
<evidence type="ECO:0000256" key="4">
    <source>
        <dbReference type="ARBA" id="ARBA00023326"/>
    </source>
</evidence>
<proteinExistence type="inferred from homology"/>
<dbReference type="InterPro" id="IPR031158">
    <property type="entry name" value="GH10_AS"/>
</dbReference>
<dbReference type="EMBL" id="JBIPKE010000020">
    <property type="protein sequence ID" value="MFH6985740.1"/>
    <property type="molecule type" value="Genomic_DNA"/>
</dbReference>
<dbReference type="Proteomes" id="UP001610063">
    <property type="component" value="Unassembled WGS sequence"/>
</dbReference>
<evidence type="ECO:0000313" key="9">
    <source>
        <dbReference type="Proteomes" id="UP001610063"/>
    </source>
</evidence>
<dbReference type="PANTHER" id="PTHR31490:SF90">
    <property type="entry name" value="ENDO-1,4-BETA-XYLANASE A"/>
    <property type="match status" value="1"/>
</dbReference>
<keyword evidence="2 6" id="KW-0119">Carbohydrate metabolism</keyword>
<evidence type="ECO:0000256" key="6">
    <source>
        <dbReference type="RuleBase" id="RU361174"/>
    </source>
</evidence>
<comment type="catalytic activity">
    <reaction evidence="6">
        <text>Endohydrolysis of (1-&gt;4)-beta-D-xylosidic linkages in xylans.</text>
        <dbReference type="EC" id="3.2.1.8"/>
    </reaction>
</comment>
<dbReference type="PANTHER" id="PTHR31490">
    <property type="entry name" value="GLYCOSYL HYDROLASE"/>
    <property type="match status" value="1"/>
</dbReference>
<keyword evidence="1 6" id="KW-0378">Hydrolase</keyword>
<name>A0ABW7NDV7_9BACT</name>
<evidence type="ECO:0000259" key="7">
    <source>
        <dbReference type="PROSITE" id="PS51760"/>
    </source>
</evidence>
<dbReference type="PROSITE" id="PS51760">
    <property type="entry name" value="GH10_2"/>
    <property type="match status" value="1"/>
</dbReference>
<evidence type="ECO:0000313" key="8">
    <source>
        <dbReference type="EMBL" id="MFH6985740.1"/>
    </source>
</evidence>
<dbReference type="SMART" id="SM00633">
    <property type="entry name" value="Glyco_10"/>
    <property type="match status" value="1"/>
</dbReference>
<comment type="similarity">
    <text evidence="6">Belongs to the glycosyl hydrolase 10 (cellulase F) family.</text>
</comment>
<dbReference type="InterPro" id="IPR001000">
    <property type="entry name" value="GH10_dom"/>
</dbReference>
<sequence>MKDLKFLIISGVFFTLTMSCAQTEKKVGPTLRTAYAEDFYIGAALGWGQILEKDSAESTLIRNEFSSLTPENAMKWMHVHPKLDTFNFEYTDKLVAMADRNDQFMVGHTLIWHNQTPEWVFRDEDNDLNDSTALFGRMKDHINAIMGRYQGKIGGYDVVNEALNDDGTFRESLFYQIGGVDFIYKAFEYAAKADPEAELYYNDYSMNRPEKCDGAVQLAKAIKAKGLRIDGIGMQGHWGLERPTLEEIEASILKIGNAGLKVMITELDITVLPNPRNVEGADLSASFENNAEANPYKNGLPDSVQMALAQRYADLFELFHKHQDIITRVTLWGVHDGQSWKNNWPARGRTDYPLLFDRSLAPKPAHQAVLGVVGK</sequence>
<dbReference type="EC" id="3.2.1.8" evidence="6"/>
<feature type="active site" description="Nucleophile" evidence="5">
    <location>
        <position position="266"/>
    </location>
</feature>
<dbReference type="PROSITE" id="PS00591">
    <property type="entry name" value="GH10_1"/>
    <property type="match status" value="1"/>
</dbReference>